<protein>
    <submittedName>
        <fullName evidence="1">Uncharacterized protein</fullName>
    </submittedName>
</protein>
<keyword evidence="2" id="KW-1185">Reference proteome</keyword>
<gene>
    <name evidence="1" type="ORF">CVIRNUC_006258</name>
</gene>
<evidence type="ECO:0000313" key="2">
    <source>
        <dbReference type="Proteomes" id="UP001314263"/>
    </source>
</evidence>
<dbReference type="Proteomes" id="UP001314263">
    <property type="component" value="Unassembled WGS sequence"/>
</dbReference>
<sequence>MEGVDELSPSEVNRRQRGVSAEAQEFLSCGMLSLSEFTMQSTARSQARSDCNIAFGIQLVGLNLSAGFP</sequence>
<dbReference type="EMBL" id="CAUYUE010000008">
    <property type="protein sequence ID" value="CAK0783063.1"/>
    <property type="molecule type" value="Genomic_DNA"/>
</dbReference>
<comment type="caution">
    <text evidence="1">The sequence shown here is derived from an EMBL/GenBank/DDBJ whole genome shotgun (WGS) entry which is preliminary data.</text>
</comment>
<dbReference type="AlphaFoldDB" id="A0AAV1I6T0"/>
<name>A0AAV1I6T0_9CHLO</name>
<accession>A0AAV1I6T0</accession>
<proteinExistence type="predicted"/>
<organism evidence="1 2">
    <name type="scientific">Coccomyxa viridis</name>
    <dbReference type="NCBI Taxonomy" id="1274662"/>
    <lineage>
        <taxon>Eukaryota</taxon>
        <taxon>Viridiplantae</taxon>
        <taxon>Chlorophyta</taxon>
        <taxon>core chlorophytes</taxon>
        <taxon>Trebouxiophyceae</taxon>
        <taxon>Trebouxiophyceae incertae sedis</taxon>
        <taxon>Coccomyxaceae</taxon>
        <taxon>Coccomyxa</taxon>
    </lineage>
</organism>
<evidence type="ECO:0000313" key="1">
    <source>
        <dbReference type="EMBL" id="CAK0783063.1"/>
    </source>
</evidence>
<reference evidence="1 2" key="1">
    <citation type="submission" date="2023-10" db="EMBL/GenBank/DDBJ databases">
        <authorList>
            <person name="Maclean D."/>
            <person name="Macfadyen A."/>
        </authorList>
    </citation>
    <scope>NUCLEOTIDE SEQUENCE [LARGE SCALE GENOMIC DNA]</scope>
</reference>